<dbReference type="GO" id="GO:0008168">
    <property type="term" value="F:methyltransferase activity"/>
    <property type="evidence" value="ECO:0007669"/>
    <property type="project" value="UniProtKB-KW"/>
</dbReference>
<feature type="region of interest" description="Disordered" evidence="1">
    <location>
        <begin position="99"/>
        <end position="122"/>
    </location>
</feature>
<dbReference type="RefSeq" id="WP_089315904.1">
    <property type="nucleotide sequence ID" value="NZ_FZNP01000018.1"/>
</dbReference>
<dbReference type="Proteomes" id="UP000198420">
    <property type="component" value="Unassembled WGS sequence"/>
</dbReference>
<evidence type="ECO:0000313" key="3">
    <source>
        <dbReference type="Proteomes" id="UP000198420"/>
    </source>
</evidence>
<reference evidence="3" key="1">
    <citation type="submission" date="2017-06" db="EMBL/GenBank/DDBJ databases">
        <authorList>
            <person name="Varghese N."/>
            <person name="Submissions S."/>
        </authorList>
    </citation>
    <scope>NUCLEOTIDE SEQUENCE [LARGE SCALE GENOMIC DNA]</scope>
    <source>
        <strain evidence="3">DSM 44485</strain>
    </source>
</reference>
<keyword evidence="3" id="KW-1185">Reference proteome</keyword>
<keyword evidence="2" id="KW-0808">Transferase</keyword>
<sequence>MFAGEFSPGSVYTLAEARRHLAEAPFDVITMIDVVEHLPDPAGALRWAASLAATGATIVLLTPRYGGRLLAEQKAGYVHFDSDHMYYFTEETLRAVLARGAGQSTASNSSPRRRSPRSPRVD</sequence>
<dbReference type="EMBL" id="FZNP01000018">
    <property type="protein sequence ID" value="SNS46957.1"/>
    <property type="molecule type" value="Genomic_DNA"/>
</dbReference>
<evidence type="ECO:0000256" key="1">
    <source>
        <dbReference type="SAM" id="MobiDB-lite"/>
    </source>
</evidence>
<gene>
    <name evidence="2" type="ORF">SAMN06265355_11846</name>
</gene>
<dbReference type="Pfam" id="PF13489">
    <property type="entry name" value="Methyltransf_23"/>
    <property type="match status" value="1"/>
</dbReference>
<dbReference type="OrthoDB" id="6064711at2"/>
<dbReference type="InterPro" id="IPR029063">
    <property type="entry name" value="SAM-dependent_MTases_sf"/>
</dbReference>
<evidence type="ECO:0000313" key="2">
    <source>
        <dbReference type="EMBL" id="SNS46957.1"/>
    </source>
</evidence>
<dbReference type="Gene3D" id="3.40.50.150">
    <property type="entry name" value="Vaccinia Virus protein VP39"/>
    <property type="match status" value="1"/>
</dbReference>
<feature type="compositionally biased region" description="Basic residues" evidence="1">
    <location>
        <begin position="111"/>
        <end position="122"/>
    </location>
</feature>
<dbReference type="AlphaFoldDB" id="A0A239EQN7"/>
<organism evidence="2 3">
    <name type="scientific">Actinomadura mexicana</name>
    <dbReference type="NCBI Taxonomy" id="134959"/>
    <lineage>
        <taxon>Bacteria</taxon>
        <taxon>Bacillati</taxon>
        <taxon>Actinomycetota</taxon>
        <taxon>Actinomycetes</taxon>
        <taxon>Streptosporangiales</taxon>
        <taxon>Thermomonosporaceae</taxon>
        <taxon>Actinomadura</taxon>
    </lineage>
</organism>
<dbReference type="SUPFAM" id="SSF53335">
    <property type="entry name" value="S-adenosyl-L-methionine-dependent methyltransferases"/>
    <property type="match status" value="1"/>
</dbReference>
<name>A0A239EQN7_9ACTN</name>
<protein>
    <submittedName>
        <fullName evidence="2">Methyltransferase domain-containing protein</fullName>
    </submittedName>
</protein>
<proteinExistence type="predicted"/>
<keyword evidence="2" id="KW-0489">Methyltransferase</keyword>
<dbReference type="GO" id="GO:0032259">
    <property type="term" value="P:methylation"/>
    <property type="evidence" value="ECO:0007669"/>
    <property type="project" value="UniProtKB-KW"/>
</dbReference>
<accession>A0A239EQN7</accession>